<proteinExistence type="predicted"/>
<dbReference type="Proteomes" id="UP000019146">
    <property type="component" value="Plasmid unnamed"/>
</dbReference>
<dbReference type="RefSeq" id="WP_035994535.1">
    <property type="nucleotide sequence ID" value="NZ_CP012748.1"/>
</dbReference>
<evidence type="ECO:0000313" key="2">
    <source>
        <dbReference type="Proteomes" id="UP000019146"/>
    </source>
</evidence>
<geneLocation type="plasmid" evidence="2"/>
<gene>
    <name evidence="1" type="ORF">K788_0001399</name>
</gene>
<accession>A0A0P0RMZ7</accession>
<sequence>MSKDPLIESLMLKMRYNRVYTAVTFARLFGVSEQAVEAALATLIDEGKVRACSNARRDVGYCLAGAAPQPRSAALSEVTTVATPPLTRRIDGVLRGYDRELDAHRSLAMLVRR</sequence>
<dbReference type="KEGG" id="bcai:K788_0001399"/>
<protein>
    <submittedName>
        <fullName evidence="1">Uncharacterized protein</fullName>
    </submittedName>
</protein>
<keyword evidence="1" id="KW-0614">Plasmid</keyword>
<dbReference type="AlphaFoldDB" id="A0A0P0RMZ7"/>
<reference evidence="1 2" key="1">
    <citation type="journal article" date="2014" name="Genome Announc.">
        <title>Draft Genome Sequence of the Haloacid-Degrading Burkholderia caribensis Strain MBA4.</title>
        <authorList>
            <person name="Pan Y."/>
            <person name="Kong K.F."/>
            <person name="Tsang J.S."/>
        </authorList>
    </citation>
    <scope>NUCLEOTIDE SEQUENCE [LARGE SCALE GENOMIC DNA]</scope>
    <source>
        <strain evidence="1 2">MBA4</strain>
        <plasmid evidence="2">Plasmid</plasmid>
    </source>
</reference>
<organism evidence="1 2">
    <name type="scientific">Paraburkholderia caribensis MBA4</name>
    <dbReference type="NCBI Taxonomy" id="1323664"/>
    <lineage>
        <taxon>Bacteria</taxon>
        <taxon>Pseudomonadati</taxon>
        <taxon>Pseudomonadota</taxon>
        <taxon>Betaproteobacteria</taxon>
        <taxon>Burkholderiales</taxon>
        <taxon>Burkholderiaceae</taxon>
        <taxon>Paraburkholderia</taxon>
    </lineage>
</organism>
<name>A0A0P0RMZ7_9BURK</name>
<evidence type="ECO:0000313" key="1">
    <source>
        <dbReference type="EMBL" id="ALL70259.1"/>
    </source>
</evidence>
<dbReference type="EMBL" id="CP012748">
    <property type="protein sequence ID" value="ALL70259.1"/>
    <property type="molecule type" value="Genomic_DNA"/>
</dbReference>
<dbReference type="GeneID" id="69973745"/>